<proteinExistence type="predicted"/>
<sequence>MEDSLTWNFLTVGNYSVKSGYETALDLKKNVFMGTKAQGESSNRDRMKKVSKSIWELPCQGKIKDFIWKCMHDIVPVNDVLVNRRISCDVLCPLCKSDRESTLHLLVQCPFAQVIWRISPLGLAVGINQGDLMISWWDSLLERWKGIKENKKIWAVVGTIIWRIWLCRNNMVFNSKSGNWMWHVD</sequence>
<evidence type="ECO:0000313" key="1">
    <source>
        <dbReference type="EMBL" id="KAH7845389.1"/>
    </source>
</evidence>
<organism evidence="1 2">
    <name type="scientific">Vaccinium darrowii</name>
    <dbReference type="NCBI Taxonomy" id="229202"/>
    <lineage>
        <taxon>Eukaryota</taxon>
        <taxon>Viridiplantae</taxon>
        <taxon>Streptophyta</taxon>
        <taxon>Embryophyta</taxon>
        <taxon>Tracheophyta</taxon>
        <taxon>Spermatophyta</taxon>
        <taxon>Magnoliopsida</taxon>
        <taxon>eudicotyledons</taxon>
        <taxon>Gunneridae</taxon>
        <taxon>Pentapetalae</taxon>
        <taxon>asterids</taxon>
        <taxon>Ericales</taxon>
        <taxon>Ericaceae</taxon>
        <taxon>Vaccinioideae</taxon>
        <taxon>Vaccinieae</taxon>
        <taxon>Vaccinium</taxon>
    </lineage>
</organism>
<protein>
    <submittedName>
        <fullName evidence="1">Uncharacterized protein</fullName>
    </submittedName>
</protein>
<gene>
    <name evidence="1" type="ORF">Vadar_001428</name>
</gene>
<name>A0ACB7XW11_9ERIC</name>
<comment type="caution">
    <text evidence="1">The sequence shown here is derived from an EMBL/GenBank/DDBJ whole genome shotgun (WGS) entry which is preliminary data.</text>
</comment>
<dbReference type="EMBL" id="CM037155">
    <property type="protein sequence ID" value="KAH7845389.1"/>
    <property type="molecule type" value="Genomic_DNA"/>
</dbReference>
<accession>A0ACB7XW11</accession>
<reference evidence="1 2" key="1">
    <citation type="journal article" date="2021" name="Hortic Res">
        <title>High-quality reference genome and annotation aids understanding of berry development for evergreen blueberry (Vaccinium darrowii).</title>
        <authorList>
            <person name="Yu J."/>
            <person name="Hulse-Kemp A.M."/>
            <person name="Babiker E."/>
            <person name="Staton M."/>
        </authorList>
    </citation>
    <scope>NUCLEOTIDE SEQUENCE [LARGE SCALE GENOMIC DNA]</scope>
    <source>
        <strain evidence="2">cv. NJ 8807/NJ 8810</strain>
        <tissue evidence="1">Young leaf</tissue>
    </source>
</reference>
<dbReference type="Proteomes" id="UP000828048">
    <property type="component" value="Chromosome 5"/>
</dbReference>
<evidence type="ECO:0000313" key="2">
    <source>
        <dbReference type="Proteomes" id="UP000828048"/>
    </source>
</evidence>
<keyword evidence="2" id="KW-1185">Reference proteome</keyword>